<dbReference type="Proteomes" id="UP000053144">
    <property type="component" value="Unassembled WGS sequence"/>
</dbReference>
<dbReference type="AlphaFoldDB" id="A0A0L9T4N2"/>
<dbReference type="Gramene" id="KOM25316">
    <property type="protein sequence ID" value="KOM25316"/>
    <property type="gene ID" value="LR48_Vigan97s000600"/>
</dbReference>
<gene>
    <name evidence="1" type="ORF">LR48_Vigan97s000600</name>
</gene>
<sequence length="321" mass="36214">MTMQNIQFQKGNMQFKQESMKFQQETQAAIQNLTDQIGQMATQLNQEQFQLSEESTFQTVQIPDDDGSAINIGDGEQSYELTTEQPTFPSSYVPILAPEETDEYLEDEARISSTFEPGRPPSSSHTLAIFKEVEVSIPQIDYFVDCDDDRYADDYIVAESDFNFSSVHDENRFLLSHLNDYSPCIEHESESAVNIVSGFEINSCSEDVFEVQPVTLDLGVKPLHDISLEAYCINPIAGGTHEFDQQTPTVDNKGADIGSSKINRHLLNPLSNTICCLDPAMVDISLLDQIWRMKQFFLLTFVLDTEAKNISLIVQNWQLPP</sequence>
<dbReference type="EMBL" id="KQ258263">
    <property type="protein sequence ID" value="KOM25316.1"/>
    <property type="molecule type" value="Genomic_DNA"/>
</dbReference>
<name>A0A0L9T4N2_PHAAN</name>
<organism evidence="1 2">
    <name type="scientific">Phaseolus angularis</name>
    <name type="common">Azuki bean</name>
    <name type="synonym">Vigna angularis</name>
    <dbReference type="NCBI Taxonomy" id="3914"/>
    <lineage>
        <taxon>Eukaryota</taxon>
        <taxon>Viridiplantae</taxon>
        <taxon>Streptophyta</taxon>
        <taxon>Embryophyta</taxon>
        <taxon>Tracheophyta</taxon>
        <taxon>Spermatophyta</taxon>
        <taxon>Magnoliopsida</taxon>
        <taxon>eudicotyledons</taxon>
        <taxon>Gunneridae</taxon>
        <taxon>Pentapetalae</taxon>
        <taxon>rosids</taxon>
        <taxon>fabids</taxon>
        <taxon>Fabales</taxon>
        <taxon>Fabaceae</taxon>
        <taxon>Papilionoideae</taxon>
        <taxon>50 kb inversion clade</taxon>
        <taxon>NPAAA clade</taxon>
        <taxon>indigoferoid/millettioid clade</taxon>
        <taxon>Phaseoleae</taxon>
        <taxon>Vigna</taxon>
    </lineage>
</organism>
<accession>A0A0L9T4N2</accession>
<evidence type="ECO:0000313" key="2">
    <source>
        <dbReference type="Proteomes" id="UP000053144"/>
    </source>
</evidence>
<reference evidence="2" key="1">
    <citation type="journal article" date="2015" name="Proc. Natl. Acad. Sci. U.S.A.">
        <title>Genome sequencing of adzuki bean (Vigna angularis) provides insight into high starch and low fat accumulation and domestication.</title>
        <authorList>
            <person name="Yang K."/>
            <person name="Tian Z."/>
            <person name="Chen C."/>
            <person name="Luo L."/>
            <person name="Zhao B."/>
            <person name="Wang Z."/>
            <person name="Yu L."/>
            <person name="Li Y."/>
            <person name="Sun Y."/>
            <person name="Li W."/>
            <person name="Chen Y."/>
            <person name="Li Y."/>
            <person name="Zhang Y."/>
            <person name="Ai D."/>
            <person name="Zhao J."/>
            <person name="Shang C."/>
            <person name="Ma Y."/>
            <person name="Wu B."/>
            <person name="Wang M."/>
            <person name="Gao L."/>
            <person name="Sun D."/>
            <person name="Zhang P."/>
            <person name="Guo F."/>
            <person name="Wang W."/>
            <person name="Li Y."/>
            <person name="Wang J."/>
            <person name="Varshney R.K."/>
            <person name="Wang J."/>
            <person name="Ling H.Q."/>
            <person name="Wan P."/>
        </authorList>
    </citation>
    <scope>NUCLEOTIDE SEQUENCE</scope>
    <source>
        <strain evidence="2">cv. Jingnong 6</strain>
    </source>
</reference>
<evidence type="ECO:0000313" key="1">
    <source>
        <dbReference type="EMBL" id="KOM25316.1"/>
    </source>
</evidence>
<proteinExistence type="predicted"/>
<protein>
    <submittedName>
        <fullName evidence="1">Uncharacterized protein</fullName>
    </submittedName>
</protein>